<evidence type="ECO:0000313" key="4">
    <source>
        <dbReference type="EMBL" id="KAK9397527.1"/>
    </source>
</evidence>
<dbReference type="EMBL" id="JAOTOJ010000008">
    <property type="protein sequence ID" value="KAK9397527.1"/>
    <property type="molecule type" value="Genomic_DNA"/>
</dbReference>
<dbReference type="GO" id="GO:0005634">
    <property type="term" value="C:nucleus"/>
    <property type="evidence" value="ECO:0007669"/>
    <property type="project" value="TreeGrafter"/>
</dbReference>
<comment type="caution">
    <text evidence="4">The sequence shown here is derived from an EMBL/GenBank/DDBJ whole genome shotgun (WGS) entry which is preliminary data.</text>
</comment>
<dbReference type="Pfam" id="PF12480">
    <property type="entry name" value="GARIL_Rab2_bd"/>
    <property type="match status" value="1"/>
</dbReference>
<dbReference type="Proteomes" id="UP001474421">
    <property type="component" value="Unassembled WGS sequence"/>
</dbReference>
<name>A0AAW1B7K5_CROAD</name>
<protein>
    <recommendedName>
        <fullName evidence="3">Golgi associated RAB2 interactor protein-like Rab2B-binding domain-containing protein</fullName>
    </recommendedName>
</protein>
<evidence type="ECO:0000256" key="1">
    <source>
        <dbReference type="ARBA" id="ARBA00038379"/>
    </source>
</evidence>
<feature type="region of interest" description="Disordered" evidence="2">
    <location>
        <begin position="181"/>
        <end position="217"/>
    </location>
</feature>
<comment type="similarity">
    <text evidence="1">Belongs to the GARIN family.</text>
</comment>
<feature type="compositionally biased region" description="Basic and acidic residues" evidence="2">
    <location>
        <begin position="185"/>
        <end position="199"/>
    </location>
</feature>
<organism evidence="4 5">
    <name type="scientific">Crotalus adamanteus</name>
    <name type="common">Eastern diamondback rattlesnake</name>
    <dbReference type="NCBI Taxonomy" id="8729"/>
    <lineage>
        <taxon>Eukaryota</taxon>
        <taxon>Metazoa</taxon>
        <taxon>Chordata</taxon>
        <taxon>Craniata</taxon>
        <taxon>Vertebrata</taxon>
        <taxon>Euteleostomi</taxon>
        <taxon>Lepidosauria</taxon>
        <taxon>Squamata</taxon>
        <taxon>Bifurcata</taxon>
        <taxon>Unidentata</taxon>
        <taxon>Episquamata</taxon>
        <taxon>Toxicofera</taxon>
        <taxon>Serpentes</taxon>
        <taxon>Colubroidea</taxon>
        <taxon>Viperidae</taxon>
        <taxon>Crotalinae</taxon>
        <taxon>Crotalus</taxon>
    </lineage>
</organism>
<evidence type="ECO:0000313" key="5">
    <source>
        <dbReference type="Proteomes" id="UP001474421"/>
    </source>
</evidence>
<sequence>MFSYPPGREPTKSQWSPSEDIHDQALQGWSPSPGKLQKLLQLPEYSVFRGAQTFESNFFQVTKEGQFINIHKHPNVVTIGILASSPKLLLPDLMIIAREKQETTNKMPRSRALEITRLIPLELVEIFVHDVSKRQLKMQLPTGDKYYLQLSAREEKADFLFECWVRLVYLIRLATGKSKIPENLPGKKLERPPSREHIQHSGPRAKKLSVDKESPKIQPKLQERFSPKRTSEGFTSRAPELISAADRLKRNDTGQQVHRVTMSVGVETSQVICKTVAVGPSETADPNLSKLPNQLLSANKTHKEQNKTIGKKEMSRRQVPLAKNKVKTAINTAKEKSSIKFATLYSILSTSLERLKKSSKDGTKTSKHVTISGVIAKSRKSIVLQEEKTSKTLGASTHNTVGLVSNEAACVMVKKDFLPSSQPQKSLSKEAVKFQTSSARENFLETAEAKKLGHPVVAKELV</sequence>
<dbReference type="InterPro" id="IPR022168">
    <property type="entry name" value="GARIL-like_Rab2B-bd"/>
</dbReference>
<reference evidence="4 5" key="1">
    <citation type="journal article" date="2024" name="Proc. Natl. Acad. Sci. U.S.A.">
        <title>The genetic regulatory architecture and epigenomic basis for age-related changes in rattlesnake venom.</title>
        <authorList>
            <person name="Hogan M.P."/>
            <person name="Holding M.L."/>
            <person name="Nystrom G.S."/>
            <person name="Colston T.J."/>
            <person name="Bartlett D.A."/>
            <person name="Mason A.J."/>
            <person name="Ellsworth S.A."/>
            <person name="Rautsaw R.M."/>
            <person name="Lawrence K.C."/>
            <person name="Strickland J.L."/>
            <person name="He B."/>
            <person name="Fraser P."/>
            <person name="Margres M.J."/>
            <person name="Gilbert D.M."/>
            <person name="Gibbs H.L."/>
            <person name="Parkinson C.L."/>
            <person name="Rokyta D.R."/>
        </authorList>
    </citation>
    <scope>NUCLEOTIDE SEQUENCE [LARGE SCALE GENOMIC DNA]</scope>
    <source>
        <strain evidence="4">DRR0105</strain>
    </source>
</reference>
<proteinExistence type="inferred from homology"/>
<feature type="domain" description="Golgi associated RAB2 interactor protein-like Rab2B-binding" evidence="3">
    <location>
        <begin position="113"/>
        <end position="172"/>
    </location>
</feature>
<gene>
    <name evidence="4" type="ORF">NXF25_020888</name>
</gene>
<evidence type="ECO:0000256" key="2">
    <source>
        <dbReference type="SAM" id="MobiDB-lite"/>
    </source>
</evidence>
<evidence type="ECO:0000259" key="3">
    <source>
        <dbReference type="Pfam" id="PF12480"/>
    </source>
</evidence>
<feature type="compositionally biased region" description="Basic and acidic residues" evidence="2">
    <location>
        <begin position="208"/>
        <end position="217"/>
    </location>
</feature>
<dbReference type="PANTHER" id="PTHR22574">
    <property type="match status" value="1"/>
</dbReference>
<accession>A0AAW1B7K5</accession>
<dbReference type="PANTHER" id="PTHR22574:SF14">
    <property type="entry name" value="INTEGRAL MEMBRANE PROTEIN"/>
    <property type="match status" value="1"/>
</dbReference>
<dbReference type="AlphaFoldDB" id="A0AAW1B7K5"/>
<keyword evidence="5" id="KW-1185">Reference proteome</keyword>
<feature type="region of interest" description="Disordered" evidence="2">
    <location>
        <begin position="1"/>
        <end position="27"/>
    </location>
</feature>